<keyword evidence="1" id="KW-0472">Membrane</keyword>
<reference evidence="2 3" key="1">
    <citation type="submission" date="2023-09" db="EMBL/GenBank/DDBJ databases">
        <authorList>
            <person name="Golyshina O.V."/>
            <person name="Lunev E.A."/>
            <person name="Bargiela R."/>
            <person name="Gaines M.C."/>
            <person name="Daum B."/>
            <person name="Bale N.J."/>
            <person name="Koenen M."/>
            <person name="Sinninghe Damst J.S."/>
            <person name="Yakimov M."/>
            <person name="Golyshin P.N."/>
        </authorList>
    </citation>
    <scope>NUCLEOTIDE SEQUENCE [LARGE SCALE GENOMIC DNA]</scope>
    <source>
        <strain evidence="2 3">M1</strain>
    </source>
</reference>
<dbReference type="RefSeq" id="WP_393971456.1">
    <property type="nucleotide sequence ID" value="NZ_CP133772.1"/>
</dbReference>
<name>A0AAX4NEW0_9ARCH</name>
<dbReference type="EMBL" id="CP133772">
    <property type="protein sequence ID" value="WYX99482.1"/>
    <property type="molecule type" value="Genomic_DNA"/>
</dbReference>
<keyword evidence="1" id="KW-1133">Transmembrane helix</keyword>
<dbReference type="Gene3D" id="2.60.40.420">
    <property type="entry name" value="Cupredoxins - blue copper proteins"/>
    <property type="match status" value="1"/>
</dbReference>
<keyword evidence="3" id="KW-1185">Reference proteome</keyword>
<evidence type="ECO:0000313" key="2">
    <source>
        <dbReference type="EMBL" id="WYX99482.1"/>
    </source>
</evidence>
<feature type="transmembrane region" description="Helical" evidence="1">
    <location>
        <begin position="6"/>
        <end position="25"/>
    </location>
</feature>
<protein>
    <submittedName>
        <fullName evidence="2">Uncharacterized protein</fullName>
    </submittedName>
</protein>
<dbReference type="InterPro" id="IPR008972">
    <property type="entry name" value="Cupredoxin"/>
</dbReference>
<accession>A0AAX4NEW0</accession>
<evidence type="ECO:0000313" key="3">
    <source>
        <dbReference type="Proteomes" id="UP001451606"/>
    </source>
</evidence>
<gene>
    <name evidence="2" type="ORF">OXIME_000013</name>
</gene>
<evidence type="ECO:0000256" key="1">
    <source>
        <dbReference type="SAM" id="Phobius"/>
    </source>
</evidence>
<dbReference type="KEGG" id="omr:OXIME_000013"/>
<organism evidence="2 3">
    <name type="scientific">Oxyplasma meridianum</name>
    <dbReference type="NCBI Taxonomy" id="3073602"/>
    <lineage>
        <taxon>Archaea</taxon>
        <taxon>Methanobacteriati</taxon>
        <taxon>Thermoplasmatota</taxon>
        <taxon>Thermoplasmata</taxon>
        <taxon>Thermoplasmatales</taxon>
        <taxon>Thermoplasmataceae</taxon>
        <taxon>Oxyplasma</taxon>
    </lineage>
</organism>
<keyword evidence="1" id="KW-0812">Transmembrane</keyword>
<sequence length="243" mass="25794">MEDRILIVFTVAVILAGIGGGIWVVHQPDMANASPVIDHNPYNITLVIQHGVIFNASTGTQPSYFILQNGSLHDASNLYLPADRVINLILIDFDNGPSPLMNPNMNTVLGTMGGHVNVTGIGNIQNIPDINHKMTKAQFMSYYNNNDSSALRTLYSEVNSPSFFSNSTSVSSLPSGNIAHTFTVSSLGLNIPSQPETVTHAQFVITSGGTAVWQCEAECGSGSLGLNGAMATPGWMLGTVTVT</sequence>
<dbReference type="GeneID" id="95966737"/>
<dbReference type="Proteomes" id="UP001451606">
    <property type="component" value="Chromosome"/>
</dbReference>
<proteinExistence type="predicted"/>
<dbReference type="SUPFAM" id="SSF49503">
    <property type="entry name" value="Cupredoxins"/>
    <property type="match status" value="1"/>
</dbReference>
<dbReference type="AlphaFoldDB" id="A0AAX4NEW0"/>